<evidence type="ECO:0000313" key="16">
    <source>
        <dbReference type="EMBL" id="MBB5721312.1"/>
    </source>
</evidence>
<evidence type="ECO:0000256" key="8">
    <source>
        <dbReference type="ARBA" id="ARBA00022723"/>
    </source>
</evidence>
<comment type="subcellular location">
    <subcellularLocation>
        <location evidence="1 14">Cell membrane</location>
        <topology evidence="1 14">Multi-pass membrane protein</topology>
    </subcellularLocation>
</comment>
<feature type="transmembrane region" description="Helical" evidence="14">
    <location>
        <begin position="88"/>
        <end position="107"/>
    </location>
</feature>
<evidence type="ECO:0000256" key="3">
    <source>
        <dbReference type="ARBA" id="ARBA00006501"/>
    </source>
</evidence>
<dbReference type="RefSeq" id="WP_183526237.1">
    <property type="nucleotide sequence ID" value="NZ_JACIJM010000002.1"/>
</dbReference>
<dbReference type="AlphaFoldDB" id="A0A7W9EX19"/>
<evidence type="ECO:0000256" key="6">
    <source>
        <dbReference type="ARBA" id="ARBA00022617"/>
    </source>
</evidence>
<protein>
    <recommendedName>
        <fullName evidence="4 14">Protoporphyrinogen IX oxidase</fullName>
        <shortName evidence="14">PPO</shortName>
        <ecNumber evidence="14 15">1.3.99.-</ecNumber>
    </recommendedName>
</protein>
<dbReference type="PIRSF" id="PIRSF004638">
    <property type="entry name" value="UCP004638"/>
    <property type="match status" value="1"/>
</dbReference>
<feature type="binding site" description="axial binding residue" evidence="14">
    <location>
        <position position="16"/>
    </location>
    <ligand>
        <name>heme</name>
        <dbReference type="ChEBI" id="CHEBI:30413"/>
    </ligand>
    <ligandPart>
        <name>Fe</name>
        <dbReference type="ChEBI" id="CHEBI:18248"/>
    </ligandPart>
</feature>
<gene>
    <name evidence="16" type="ORF">FHS72_000919</name>
</gene>
<feature type="transmembrane region" description="Helical" evidence="14">
    <location>
        <begin position="61"/>
        <end position="82"/>
    </location>
</feature>
<keyword evidence="11 14" id="KW-0408">Iron</keyword>
<dbReference type="GO" id="GO:0005886">
    <property type="term" value="C:plasma membrane"/>
    <property type="evidence" value="ECO:0007669"/>
    <property type="project" value="UniProtKB-SubCell"/>
</dbReference>
<organism evidence="16 17">
    <name type="scientific">Yoonia ponticola</name>
    <dbReference type="NCBI Taxonomy" id="1524255"/>
    <lineage>
        <taxon>Bacteria</taxon>
        <taxon>Pseudomonadati</taxon>
        <taxon>Pseudomonadota</taxon>
        <taxon>Alphaproteobacteria</taxon>
        <taxon>Rhodobacterales</taxon>
        <taxon>Paracoccaceae</taxon>
        <taxon>Yoonia</taxon>
    </lineage>
</organism>
<evidence type="ECO:0000256" key="2">
    <source>
        <dbReference type="ARBA" id="ARBA00005073"/>
    </source>
</evidence>
<proteinExistence type="inferred from homology"/>
<dbReference type="UniPathway" id="UPA00251">
    <property type="reaction ID" value="UER00324"/>
</dbReference>
<evidence type="ECO:0000256" key="10">
    <source>
        <dbReference type="ARBA" id="ARBA00023002"/>
    </source>
</evidence>
<evidence type="ECO:0000256" key="1">
    <source>
        <dbReference type="ARBA" id="ARBA00004651"/>
    </source>
</evidence>
<comment type="similarity">
    <text evidence="3 14 15">Belongs to the HemJ family.</text>
</comment>
<evidence type="ECO:0000256" key="11">
    <source>
        <dbReference type="ARBA" id="ARBA00023004"/>
    </source>
</evidence>
<sequence>MMDALAGLYPWIKALHIAAVISWMAALFYLPRLLVHHVERAKAGSEMDQTFQMMEEKLHRVIMNPAMMVAWSCGLIMISFGALDFGAVWGWAKILAVIAMTAFHIWLGKERKAVAIGQGKTGRQYRLANEIPTVLMLIIVVAIVVRPF</sequence>
<comment type="cofactor">
    <cofactor evidence="14 15">
        <name>heme b</name>
        <dbReference type="ChEBI" id="CHEBI:60344"/>
    </cofactor>
    <text evidence="14 15">Binds 1 heme b (iron(II)-protoporphyrin IX) group per subunit.</text>
</comment>
<dbReference type="Proteomes" id="UP000535415">
    <property type="component" value="Unassembled WGS sequence"/>
</dbReference>
<dbReference type="GO" id="GO:0046872">
    <property type="term" value="F:metal ion binding"/>
    <property type="evidence" value="ECO:0007669"/>
    <property type="project" value="UniProtKB-UniRule"/>
</dbReference>
<comment type="subunit">
    <text evidence="14">Homodimer.</text>
</comment>
<evidence type="ECO:0000256" key="9">
    <source>
        <dbReference type="ARBA" id="ARBA00022989"/>
    </source>
</evidence>
<keyword evidence="6 14" id="KW-0349">Heme</keyword>
<dbReference type="InterPro" id="IPR005265">
    <property type="entry name" value="HemJ-like"/>
</dbReference>
<keyword evidence="17" id="KW-1185">Reference proteome</keyword>
<feature type="transmembrane region" description="Helical" evidence="14">
    <location>
        <begin position="127"/>
        <end position="145"/>
    </location>
</feature>
<dbReference type="PANTHER" id="PTHR40255">
    <property type="entry name" value="UPF0093 MEMBRANE PROTEIN SLR1790"/>
    <property type="match status" value="1"/>
</dbReference>
<evidence type="ECO:0000256" key="7">
    <source>
        <dbReference type="ARBA" id="ARBA00022692"/>
    </source>
</evidence>
<name>A0A7W9EX19_9RHOB</name>
<comment type="catalytic activity">
    <reaction evidence="13 14 15">
        <text>protoporphyrinogen IX + 3 A = protoporphyrin IX + 3 AH2</text>
        <dbReference type="Rhea" id="RHEA:62000"/>
        <dbReference type="ChEBI" id="CHEBI:13193"/>
        <dbReference type="ChEBI" id="CHEBI:17499"/>
        <dbReference type="ChEBI" id="CHEBI:57306"/>
        <dbReference type="ChEBI" id="CHEBI:57307"/>
    </reaction>
</comment>
<dbReference type="EMBL" id="JACIJM010000002">
    <property type="protein sequence ID" value="MBB5721312.1"/>
    <property type="molecule type" value="Genomic_DNA"/>
</dbReference>
<evidence type="ECO:0000256" key="5">
    <source>
        <dbReference type="ARBA" id="ARBA00022475"/>
    </source>
</evidence>
<evidence type="ECO:0000256" key="13">
    <source>
        <dbReference type="ARBA" id="ARBA00048390"/>
    </source>
</evidence>
<keyword evidence="7 14" id="KW-0812">Transmembrane</keyword>
<keyword evidence="8 14" id="KW-0479">Metal-binding</keyword>
<comment type="caution">
    <text evidence="16">The sequence shown here is derived from an EMBL/GenBank/DDBJ whole genome shotgun (WGS) entry which is preliminary data.</text>
</comment>
<dbReference type="GO" id="GO:0006782">
    <property type="term" value="P:protoporphyrinogen IX biosynthetic process"/>
    <property type="evidence" value="ECO:0007669"/>
    <property type="project" value="UniProtKB-UniRule"/>
</dbReference>
<dbReference type="HAMAP" id="MF_02239">
    <property type="entry name" value="HemJ"/>
    <property type="match status" value="1"/>
</dbReference>
<feature type="transmembrane region" description="Helical" evidence="14">
    <location>
        <begin position="12"/>
        <end position="30"/>
    </location>
</feature>
<evidence type="ECO:0000256" key="12">
    <source>
        <dbReference type="ARBA" id="ARBA00023136"/>
    </source>
</evidence>
<keyword evidence="5 14" id="KW-1003">Cell membrane</keyword>
<keyword evidence="10 14" id="KW-0560">Oxidoreductase</keyword>
<dbReference type="PANTHER" id="PTHR40255:SF1">
    <property type="entry name" value="PROTOPORPHYRINOGEN IX OXIDASE"/>
    <property type="match status" value="1"/>
</dbReference>
<accession>A0A7W9EX19</accession>
<evidence type="ECO:0000313" key="17">
    <source>
        <dbReference type="Proteomes" id="UP000535415"/>
    </source>
</evidence>
<keyword evidence="12 14" id="KW-0472">Membrane</keyword>
<feature type="binding site" description="axial binding residue" evidence="14">
    <location>
        <position position="93"/>
    </location>
    <ligand>
        <name>heme</name>
        <dbReference type="ChEBI" id="CHEBI:30413"/>
    </ligand>
    <ligandPart>
        <name>Fe</name>
        <dbReference type="ChEBI" id="CHEBI:18248"/>
    </ligandPart>
</feature>
<comment type="pathway">
    <text evidence="2 14 15">Porphyrin-containing compound metabolism; protoporphyrin-IX biosynthesis; protoporphyrin-IX from protoporphyrinogen-IX: step 1/1.</text>
</comment>
<evidence type="ECO:0000256" key="15">
    <source>
        <dbReference type="PIRNR" id="PIRNR004638"/>
    </source>
</evidence>
<comment type="function">
    <text evidence="14 15">Catalyzes the oxidation of protoporphyrinogen IX to protoporphyrin IX.</text>
</comment>
<dbReference type="EC" id="1.3.99.-" evidence="14 15"/>
<reference evidence="16 17" key="1">
    <citation type="submission" date="2020-08" db="EMBL/GenBank/DDBJ databases">
        <title>Genomic Encyclopedia of Type Strains, Phase IV (KMG-IV): sequencing the most valuable type-strain genomes for metagenomic binning, comparative biology and taxonomic classification.</title>
        <authorList>
            <person name="Goeker M."/>
        </authorList>
    </citation>
    <scope>NUCLEOTIDE SEQUENCE [LARGE SCALE GENOMIC DNA]</scope>
    <source>
        <strain evidence="16 17">DSM 101064</strain>
    </source>
</reference>
<dbReference type="Pfam" id="PF03653">
    <property type="entry name" value="UPF0093"/>
    <property type="match status" value="1"/>
</dbReference>
<keyword evidence="9 14" id="KW-1133">Transmembrane helix</keyword>
<evidence type="ECO:0000256" key="4">
    <source>
        <dbReference type="ARBA" id="ARBA00017504"/>
    </source>
</evidence>
<evidence type="ECO:0000256" key="14">
    <source>
        <dbReference type="HAMAP-Rule" id="MF_02239"/>
    </source>
</evidence>
<dbReference type="GO" id="GO:0070818">
    <property type="term" value="F:protoporphyrinogen oxidase activity"/>
    <property type="evidence" value="ECO:0007669"/>
    <property type="project" value="UniProtKB-UniRule"/>
</dbReference>